<dbReference type="SUPFAM" id="SSF53335">
    <property type="entry name" value="S-adenosyl-L-methionine-dependent methyltransferases"/>
    <property type="match status" value="1"/>
</dbReference>
<reference evidence="3 4" key="1">
    <citation type="submission" date="2020-02" db="EMBL/GenBank/DDBJ databases">
        <title>Shewanella WXL01 sp. nov., a marine bacterium isolated from green algae in Luhuitou Fringing Reef (Northern South China Sea).</title>
        <authorList>
            <person name="Wang X."/>
        </authorList>
    </citation>
    <scope>NUCLEOTIDE SEQUENCE [LARGE SCALE GENOMIC DNA]</scope>
    <source>
        <strain evidence="3 4">MCCC 1A01895</strain>
    </source>
</reference>
<evidence type="ECO:0000313" key="3">
    <source>
        <dbReference type="EMBL" id="MBR9728284.1"/>
    </source>
</evidence>
<evidence type="ECO:0000313" key="4">
    <source>
        <dbReference type="Proteomes" id="UP000811844"/>
    </source>
</evidence>
<dbReference type="PANTHER" id="PTHR42998:SF1">
    <property type="entry name" value="TYPE I RESTRICTION ENZYME HINDI METHYLASE SUBUNIT"/>
    <property type="match status" value="1"/>
</dbReference>
<dbReference type="GO" id="GO:0032259">
    <property type="term" value="P:methylation"/>
    <property type="evidence" value="ECO:0007669"/>
    <property type="project" value="UniProtKB-KW"/>
</dbReference>
<accession>A0ABS5I2N7</accession>
<proteinExistence type="inferred from homology"/>
<keyword evidence="3" id="KW-0489">Methyltransferase</keyword>
<dbReference type="InterPro" id="IPR052916">
    <property type="entry name" value="Type-I_RE_MTase_Subunit"/>
</dbReference>
<dbReference type="PANTHER" id="PTHR42998">
    <property type="entry name" value="TYPE I RESTRICTION ENZYME HINDVIIP M PROTEIN-RELATED"/>
    <property type="match status" value="1"/>
</dbReference>
<comment type="caution">
    <text evidence="3">The sequence shown here is derived from an EMBL/GenBank/DDBJ whole genome shotgun (WGS) entry which is preliminary data.</text>
</comment>
<comment type="similarity">
    <text evidence="1">Belongs to the N(4)/N(6)-methyltransferase family.</text>
</comment>
<protein>
    <submittedName>
        <fullName evidence="3">N-6 DNA methylase</fullName>
    </submittedName>
</protein>
<name>A0ABS5I2N7_9GAMM</name>
<dbReference type="RefSeq" id="WP_153662869.1">
    <property type="nucleotide sequence ID" value="NZ_JAAIKR010000008.1"/>
</dbReference>
<dbReference type="InterPro" id="IPR029063">
    <property type="entry name" value="SAM-dependent_MTases_sf"/>
</dbReference>
<feature type="domain" description="DNA methylase adenine-specific" evidence="2">
    <location>
        <begin position="293"/>
        <end position="465"/>
    </location>
</feature>
<gene>
    <name evidence="3" type="ORF">G3R48_09895</name>
</gene>
<sequence>MSNATELAPIYTPVRNQFRQFSESLPLEATQDFYQAELVWGIVEGNQTPKILLLVLGDGNWHYSEPESLDALVFELLGENDMLGDESQWPAFICLADANNQRSYEFKGFSQAVPEIPSIELIRDFDRLSGEQNLAWSSMVYRNLMQDLDAFHEQVYQTVKDKVSDKNDIIEEVAKILFLESFRVHPKPGSDFSFEHKGQTYQLLEIFTYQYVQTHGDAAVELIQAAFDHFKLLPDYVVVNDAGEANPIFDAKTHLRLEKPRNYETLLKAIQDLGPFTDEKNGETRQGTLADVSADFLGRVFDVFLRANFESKGGLGIYLTPKPVKDAMLDMVFHDIENDTNAVAQITSGQFRFCDPTCGSYGFGSVALSRVKNFLHTVAGLSDQEREQQFNHLLENGFVGADAAPRMVMLARVNMALQGAPKAKIFYTGNSLTTPSLKPNSFDLICTNPPFGTPKFKSDKRGKESKKAYEADMEQVLGGFRPAEEVVEPYNAYYDHVKTGWQDTGPLYLNEDGSPVWAGFRTDLRNVSTGKKPKYELFPTVSGLALGSKPSKNGEWKPVKGGSIDPAVLFIDRCLQLLKPGGRLMIVLPDGILCNSGDRYVREYIMGKKDEKTGEFSGGKAIVKAVVSLPSDTFKLSGTGAKTSILYLQKRPASEKQPEQFLPEPQTDVFMAVAETLGYLVKNNIEDYAAGVSNDLDPIVAAYKRGEL</sequence>
<keyword evidence="3" id="KW-0808">Transferase</keyword>
<dbReference type="InterPro" id="IPR003356">
    <property type="entry name" value="DNA_methylase_A-5"/>
</dbReference>
<dbReference type="GO" id="GO:0008168">
    <property type="term" value="F:methyltransferase activity"/>
    <property type="evidence" value="ECO:0007669"/>
    <property type="project" value="UniProtKB-KW"/>
</dbReference>
<dbReference type="PRINTS" id="PR00507">
    <property type="entry name" value="N12N6MTFRASE"/>
</dbReference>
<evidence type="ECO:0000256" key="1">
    <source>
        <dbReference type="ARBA" id="ARBA00006594"/>
    </source>
</evidence>
<evidence type="ECO:0000259" key="2">
    <source>
        <dbReference type="Pfam" id="PF02384"/>
    </source>
</evidence>
<dbReference type="Gene3D" id="3.40.50.150">
    <property type="entry name" value="Vaccinia Virus protein VP39"/>
    <property type="match status" value="1"/>
</dbReference>
<dbReference type="Proteomes" id="UP000811844">
    <property type="component" value="Unassembled WGS sequence"/>
</dbReference>
<dbReference type="CDD" id="cd02440">
    <property type="entry name" value="AdoMet_MTases"/>
    <property type="match status" value="1"/>
</dbReference>
<keyword evidence="4" id="KW-1185">Reference proteome</keyword>
<feature type="domain" description="DNA methylase adenine-specific" evidence="2">
    <location>
        <begin position="569"/>
        <end position="661"/>
    </location>
</feature>
<dbReference type="EMBL" id="JAAIKR010000008">
    <property type="protein sequence ID" value="MBR9728284.1"/>
    <property type="molecule type" value="Genomic_DNA"/>
</dbReference>
<organism evidence="3 4">
    <name type="scientific">Shewanella intestini</name>
    <dbReference type="NCBI Taxonomy" id="2017544"/>
    <lineage>
        <taxon>Bacteria</taxon>
        <taxon>Pseudomonadati</taxon>
        <taxon>Pseudomonadota</taxon>
        <taxon>Gammaproteobacteria</taxon>
        <taxon>Alteromonadales</taxon>
        <taxon>Shewanellaceae</taxon>
        <taxon>Shewanella</taxon>
    </lineage>
</organism>
<dbReference type="Pfam" id="PF02384">
    <property type="entry name" value="N6_Mtase"/>
    <property type="match status" value="2"/>
</dbReference>